<organism evidence="2 3">
    <name type="scientific">Burkholderia gladioli</name>
    <name type="common">Pseudomonas marginata</name>
    <name type="synonym">Phytomonas marginata</name>
    <dbReference type="NCBI Taxonomy" id="28095"/>
    <lineage>
        <taxon>Bacteria</taxon>
        <taxon>Pseudomonadati</taxon>
        <taxon>Pseudomonadota</taxon>
        <taxon>Betaproteobacteria</taxon>
        <taxon>Burkholderiales</taxon>
        <taxon>Burkholderiaceae</taxon>
        <taxon>Burkholderia</taxon>
    </lineage>
</organism>
<evidence type="ECO:0000313" key="3">
    <source>
        <dbReference type="Proteomes" id="UP000029590"/>
    </source>
</evidence>
<evidence type="ECO:0000313" key="2">
    <source>
        <dbReference type="EMBL" id="KGC14554.1"/>
    </source>
</evidence>
<proteinExistence type="predicted"/>
<keyword evidence="1" id="KW-0472">Membrane</keyword>
<name>A0AAW3F082_BURGA</name>
<dbReference type="Proteomes" id="UP000029590">
    <property type="component" value="Unassembled WGS sequence"/>
</dbReference>
<comment type="caution">
    <text evidence="2">The sequence shown here is derived from an EMBL/GenBank/DDBJ whole genome shotgun (WGS) entry which is preliminary data.</text>
</comment>
<evidence type="ECO:0000256" key="1">
    <source>
        <dbReference type="SAM" id="Phobius"/>
    </source>
</evidence>
<accession>A0AAW3F082</accession>
<dbReference type="KEGG" id="bgo:BM43_4869"/>
<feature type="transmembrane region" description="Helical" evidence="1">
    <location>
        <begin position="13"/>
        <end position="32"/>
    </location>
</feature>
<keyword evidence="1" id="KW-0812">Transmembrane</keyword>
<keyword evidence="1" id="KW-1133">Transmembrane helix</keyword>
<sequence length="36" mass="4048">MQVGPDWFVSLKLALHILMLCIGLATAWHTLLERLG</sequence>
<reference evidence="2 3" key="1">
    <citation type="submission" date="2014-04" db="EMBL/GenBank/DDBJ databases">
        <authorList>
            <person name="Bishop-Lilly K.A."/>
            <person name="Broomall S.M."/>
            <person name="Chain P.S."/>
            <person name="Chertkov O."/>
            <person name="Coyne S.R."/>
            <person name="Daligault H.E."/>
            <person name="Davenport K.W."/>
            <person name="Erkkila T."/>
            <person name="Frey K.G."/>
            <person name="Gibbons H.S."/>
            <person name="Gu W."/>
            <person name="Jaissle J."/>
            <person name="Johnson S.L."/>
            <person name="Koroleva G.I."/>
            <person name="Ladner J.T."/>
            <person name="Lo C.-C."/>
            <person name="Minogue T.D."/>
            <person name="Munk C."/>
            <person name="Palacios G.F."/>
            <person name="Redden C.L."/>
            <person name="Rosenzweig C.N."/>
            <person name="Scholz M.B."/>
            <person name="Teshima H."/>
            <person name="Xu Y."/>
        </authorList>
    </citation>
    <scope>NUCLEOTIDE SEQUENCE [LARGE SCALE GENOMIC DNA]</scope>
    <source>
        <strain evidence="3">gladioli</strain>
    </source>
</reference>
<protein>
    <submittedName>
        <fullName evidence="2">Membrane protein</fullName>
    </submittedName>
</protein>
<gene>
    <name evidence="2" type="ORF">DM48_2898</name>
</gene>
<dbReference type="EMBL" id="JPGG01000016">
    <property type="protein sequence ID" value="KGC14554.1"/>
    <property type="molecule type" value="Genomic_DNA"/>
</dbReference>
<dbReference type="AlphaFoldDB" id="A0AAW3F082"/>